<dbReference type="AlphaFoldDB" id="A0A841JRL5"/>
<accession>A0A841JRL5</accession>
<dbReference type="Proteomes" id="UP000538666">
    <property type="component" value="Unassembled WGS sequence"/>
</dbReference>
<organism evidence="2 3">
    <name type="scientific">Silvibacterium bohemicum</name>
    <dbReference type="NCBI Taxonomy" id="1577686"/>
    <lineage>
        <taxon>Bacteria</taxon>
        <taxon>Pseudomonadati</taxon>
        <taxon>Acidobacteriota</taxon>
        <taxon>Terriglobia</taxon>
        <taxon>Terriglobales</taxon>
        <taxon>Acidobacteriaceae</taxon>
        <taxon>Silvibacterium</taxon>
    </lineage>
</organism>
<name>A0A841JRL5_9BACT</name>
<proteinExistence type="predicted"/>
<gene>
    <name evidence="2" type="ORF">HNQ77_000999</name>
</gene>
<feature type="region of interest" description="Disordered" evidence="1">
    <location>
        <begin position="41"/>
        <end position="66"/>
    </location>
</feature>
<sequence length="66" mass="7495">MHNEPLLLRFAQPLSSQDGPILRFDPVRQISEVNENGTWVPGWKNSDLMGKGQTKTAVNTESTDWR</sequence>
<protein>
    <submittedName>
        <fullName evidence="2">Uncharacterized protein</fullName>
    </submittedName>
</protein>
<keyword evidence="3" id="KW-1185">Reference proteome</keyword>
<comment type="caution">
    <text evidence="2">The sequence shown here is derived from an EMBL/GenBank/DDBJ whole genome shotgun (WGS) entry which is preliminary data.</text>
</comment>
<reference evidence="2 3" key="1">
    <citation type="submission" date="2020-08" db="EMBL/GenBank/DDBJ databases">
        <title>Genomic Encyclopedia of Type Strains, Phase IV (KMG-IV): sequencing the most valuable type-strain genomes for metagenomic binning, comparative biology and taxonomic classification.</title>
        <authorList>
            <person name="Goeker M."/>
        </authorList>
    </citation>
    <scope>NUCLEOTIDE SEQUENCE [LARGE SCALE GENOMIC DNA]</scope>
    <source>
        <strain evidence="2 3">DSM 103733</strain>
    </source>
</reference>
<evidence type="ECO:0000313" key="2">
    <source>
        <dbReference type="EMBL" id="MBB6143055.1"/>
    </source>
</evidence>
<feature type="compositionally biased region" description="Polar residues" evidence="1">
    <location>
        <begin position="53"/>
        <end position="66"/>
    </location>
</feature>
<evidence type="ECO:0000313" key="3">
    <source>
        <dbReference type="Proteomes" id="UP000538666"/>
    </source>
</evidence>
<dbReference type="EMBL" id="JACHEK010000002">
    <property type="protein sequence ID" value="MBB6143055.1"/>
    <property type="molecule type" value="Genomic_DNA"/>
</dbReference>
<evidence type="ECO:0000256" key="1">
    <source>
        <dbReference type="SAM" id="MobiDB-lite"/>
    </source>
</evidence>